<dbReference type="Proteomes" id="UP001156706">
    <property type="component" value="Unassembled WGS sequence"/>
</dbReference>
<accession>A0ABQ5YE91</accession>
<dbReference type="Pfam" id="PF06996">
    <property type="entry name" value="T6SS_TssG"/>
    <property type="match status" value="1"/>
</dbReference>
<gene>
    <name evidence="1" type="ORF">GCM10007907_16560</name>
</gene>
<reference evidence="2" key="1">
    <citation type="journal article" date="2019" name="Int. J. Syst. Evol. Microbiol.">
        <title>The Global Catalogue of Microorganisms (GCM) 10K type strain sequencing project: providing services to taxonomists for standard genome sequencing and annotation.</title>
        <authorList>
            <consortium name="The Broad Institute Genomics Platform"/>
            <consortium name="The Broad Institute Genome Sequencing Center for Infectious Disease"/>
            <person name="Wu L."/>
            <person name="Ma J."/>
        </authorList>
    </citation>
    <scope>NUCLEOTIDE SEQUENCE [LARGE SCALE GENOMIC DNA]</scope>
    <source>
        <strain evidence="2">NBRC 110044</strain>
    </source>
</reference>
<name>A0ABQ5YE91_9NEIS</name>
<dbReference type="InterPro" id="IPR010732">
    <property type="entry name" value="T6SS_TssG-like"/>
</dbReference>
<keyword evidence="2" id="KW-1185">Reference proteome</keyword>
<dbReference type="NCBIfam" id="TIGR03347">
    <property type="entry name" value="VI_chp_1"/>
    <property type="match status" value="1"/>
</dbReference>
<dbReference type="RefSeq" id="WP_284195997.1">
    <property type="nucleotide sequence ID" value="NZ_BSOG01000002.1"/>
</dbReference>
<evidence type="ECO:0000313" key="1">
    <source>
        <dbReference type="EMBL" id="GLR12866.1"/>
    </source>
</evidence>
<sequence>MATHGWRTSRPLSESVRSEASRFDFYQLVRLLLAERGAQPELMDRHLAFQANLGAAFPGHEVRQIDTMADGRTMLQTGNYVLAGYAGPLPERLVEQMLERIRNGDEIMARFLDLFNQRINSLRYRLKATYRMGLNLQAPQDTPHAHMLAAIMGMAAPGLAEQMVLPRRAWLSMAGLLADPRRSTPVLTRVLSRYLGAPVHLIPLQGAWRTRPEEDQTLLGRRAFTLGQTTRLGDRAWLPAARIALEIGPLPYAAACKLLPNGRTCRGLAYQRVEAPRYALLVSRRRSGHGYRHRQLAELIRFLLARRQDALVCLRLESTQDVPSRLTRQAWQPGPTGEGYWGMRLGQTAWLAGGDRNQHQARCIVRAFPAAGGAA</sequence>
<dbReference type="EMBL" id="BSOG01000002">
    <property type="protein sequence ID" value="GLR12866.1"/>
    <property type="molecule type" value="Genomic_DNA"/>
</dbReference>
<organism evidence="1 2">
    <name type="scientific">Chitinimonas prasina</name>
    <dbReference type="NCBI Taxonomy" id="1434937"/>
    <lineage>
        <taxon>Bacteria</taxon>
        <taxon>Pseudomonadati</taxon>
        <taxon>Pseudomonadota</taxon>
        <taxon>Betaproteobacteria</taxon>
        <taxon>Neisseriales</taxon>
        <taxon>Chitinibacteraceae</taxon>
        <taxon>Chitinimonas</taxon>
    </lineage>
</organism>
<dbReference type="PANTHER" id="PTHR35564">
    <property type="match status" value="1"/>
</dbReference>
<proteinExistence type="predicted"/>
<dbReference type="PANTHER" id="PTHR35564:SF4">
    <property type="entry name" value="CYTOPLASMIC PROTEIN"/>
    <property type="match status" value="1"/>
</dbReference>
<protein>
    <recommendedName>
        <fullName evidence="3">Type VI secretion system baseplate subunit TssG</fullName>
    </recommendedName>
</protein>
<comment type="caution">
    <text evidence="1">The sequence shown here is derived from an EMBL/GenBank/DDBJ whole genome shotgun (WGS) entry which is preliminary data.</text>
</comment>
<evidence type="ECO:0008006" key="3">
    <source>
        <dbReference type="Google" id="ProtNLM"/>
    </source>
</evidence>
<evidence type="ECO:0000313" key="2">
    <source>
        <dbReference type="Proteomes" id="UP001156706"/>
    </source>
</evidence>